<dbReference type="KEGG" id="dpx:DAPPUDRAFT_330176"/>
<evidence type="ECO:0000313" key="4">
    <source>
        <dbReference type="Proteomes" id="UP000000305"/>
    </source>
</evidence>
<accession>E9HIS0</accession>
<gene>
    <name evidence="3" type="ORF">DAPPUDRAFT_330176</name>
</gene>
<dbReference type="GO" id="GO:0000978">
    <property type="term" value="F:RNA polymerase II cis-regulatory region sequence-specific DNA binding"/>
    <property type="evidence" value="ECO:0000318"/>
    <property type="project" value="GO_Central"/>
</dbReference>
<protein>
    <recommendedName>
        <fullName evidence="2">C2H2-type domain-containing protein</fullName>
    </recommendedName>
</protein>
<dbReference type="SUPFAM" id="SSF57667">
    <property type="entry name" value="beta-beta-alpha zinc fingers"/>
    <property type="match status" value="1"/>
</dbReference>
<evidence type="ECO:0000256" key="1">
    <source>
        <dbReference type="PROSITE-ProRule" id="PRU00042"/>
    </source>
</evidence>
<dbReference type="GO" id="GO:0006357">
    <property type="term" value="P:regulation of transcription by RNA polymerase II"/>
    <property type="evidence" value="ECO:0000318"/>
    <property type="project" value="GO_Central"/>
</dbReference>
<keyword evidence="4" id="KW-1185">Reference proteome</keyword>
<dbReference type="SMART" id="SM00355">
    <property type="entry name" value="ZnF_C2H2"/>
    <property type="match status" value="2"/>
</dbReference>
<dbReference type="InterPro" id="IPR013087">
    <property type="entry name" value="Znf_C2H2_type"/>
</dbReference>
<dbReference type="InterPro" id="IPR036236">
    <property type="entry name" value="Znf_C2H2_sf"/>
</dbReference>
<keyword evidence="1" id="KW-0862">Zinc</keyword>
<dbReference type="PROSITE" id="PS50157">
    <property type="entry name" value="ZINC_FINGER_C2H2_2"/>
    <property type="match status" value="1"/>
</dbReference>
<dbReference type="InParanoid" id="E9HIS0"/>
<dbReference type="EMBL" id="GL732657">
    <property type="protein sequence ID" value="EFX68364.1"/>
    <property type="molecule type" value="Genomic_DNA"/>
</dbReference>
<dbReference type="HOGENOM" id="CLU_568923_0_0_1"/>
<proteinExistence type="predicted"/>
<evidence type="ECO:0000259" key="2">
    <source>
        <dbReference type="PROSITE" id="PS50157"/>
    </source>
</evidence>
<sequence length="480" mass="55247">MEWKHLESPTLFPVNSSVSEVEGSPYLKALLNSAKVDRKMDYHPSQLDLFQFPPVSLKEEEESTVCQQWQFSIHQHLENQVNTLLDKVSMSCAKGYAINHNLTGQIENIENQQRNPSSPDGLPSRLASPWTKEDYFLSDERLRFLLDDPRLLQELVSEENLRASSHDINLENFSNGDHPAIQLVTFSRLCRLYESVLSPIRIRLSYSGTTPVILVINSEAEYKFISMSTEITDIQKLPDCAEIPFIISELLNNFDEEIDRNRYILLLYNVDCECWELVGSLSDDSFNTAITVETPFEHPSDVVLVSVEDEDCVLLLSNDHHMDVEDSTQTAEADLQCIDELTTEAMHQHLNDNPQEEDTMLLQDRLEHQIYSCPDFIFPWLIDMMMSPSISPSISPPIITVDEDEPTPKEPEIAQVKKFKCETCEKVFRLKCSLNAHQVIHNPAKWKQCSYCDYKTPRSTTMKNHVARFHWCETQKKNDV</sequence>
<name>E9HIS0_DAPPU</name>
<dbReference type="GO" id="GO:0008270">
    <property type="term" value="F:zinc ion binding"/>
    <property type="evidence" value="ECO:0007669"/>
    <property type="project" value="UniProtKB-KW"/>
</dbReference>
<feature type="domain" description="C2H2-type" evidence="2">
    <location>
        <begin position="419"/>
        <end position="446"/>
    </location>
</feature>
<keyword evidence="1" id="KW-0863">Zinc-finger</keyword>
<evidence type="ECO:0000313" key="3">
    <source>
        <dbReference type="EMBL" id="EFX68364.1"/>
    </source>
</evidence>
<dbReference type="Gene3D" id="3.30.160.60">
    <property type="entry name" value="Classic Zinc Finger"/>
    <property type="match status" value="1"/>
</dbReference>
<dbReference type="Proteomes" id="UP000000305">
    <property type="component" value="Unassembled WGS sequence"/>
</dbReference>
<organism evidence="3 4">
    <name type="scientific">Daphnia pulex</name>
    <name type="common">Water flea</name>
    <dbReference type="NCBI Taxonomy" id="6669"/>
    <lineage>
        <taxon>Eukaryota</taxon>
        <taxon>Metazoa</taxon>
        <taxon>Ecdysozoa</taxon>
        <taxon>Arthropoda</taxon>
        <taxon>Crustacea</taxon>
        <taxon>Branchiopoda</taxon>
        <taxon>Diplostraca</taxon>
        <taxon>Cladocera</taxon>
        <taxon>Anomopoda</taxon>
        <taxon>Daphniidae</taxon>
        <taxon>Daphnia</taxon>
    </lineage>
</organism>
<dbReference type="OrthoDB" id="8029675at2759"/>
<dbReference type="GO" id="GO:0001228">
    <property type="term" value="F:DNA-binding transcription activator activity, RNA polymerase II-specific"/>
    <property type="evidence" value="ECO:0000318"/>
    <property type="project" value="GO_Central"/>
</dbReference>
<reference evidence="3 4" key="1">
    <citation type="journal article" date="2011" name="Science">
        <title>The ecoresponsive genome of Daphnia pulex.</title>
        <authorList>
            <person name="Colbourne J.K."/>
            <person name="Pfrender M.E."/>
            <person name="Gilbert D."/>
            <person name="Thomas W.K."/>
            <person name="Tucker A."/>
            <person name="Oakley T.H."/>
            <person name="Tokishita S."/>
            <person name="Aerts A."/>
            <person name="Arnold G.J."/>
            <person name="Basu M.K."/>
            <person name="Bauer D.J."/>
            <person name="Caceres C.E."/>
            <person name="Carmel L."/>
            <person name="Casola C."/>
            <person name="Choi J.H."/>
            <person name="Detter J.C."/>
            <person name="Dong Q."/>
            <person name="Dusheyko S."/>
            <person name="Eads B.D."/>
            <person name="Frohlich T."/>
            <person name="Geiler-Samerotte K.A."/>
            <person name="Gerlach D."/>
            <person name="Hatcher P."/>
            <person name="Jogdeo S."/>
            <person name="Krijgsveld J."/>
            <person name="Kriventseva E.V."/>
            <person name="Kultz D."/>
            <person name="Laforsch C."/>
            <person name="Lindquist E."/>
            <person name="Lopez J."/>
            <person name="Manak J.R."/>
            <person name="Muller J."/>
            <person name="Pangilinan J."/>
            <person name="Patwardhan R.P."/>
            <person name="Pitluck S."/>
            <person name="Pritham E.J."/>
            <person name="Rechtsteiner A."/>
            <person name="Rho M."/>
            <person name="Rogozin I.B."/>
            <person name="Sakarya O."/>
            <person name="Salamov A."/>
            <person name="Schaack S."/>
            <person name="Shapiro H."/>
            <person name="Shiga Y."/>
            <person name="Skalitzky C."/>
            <person name="Smith Z."/>
            <person name="Souvorov A."/>
            <person name="Sung W."/>
            <person name="Tang Z."/>
            <person name="Tsuchiya D."/>
            <person name="Tu H."/>
            <person name="Vos H."/>
            <person name="Wang M."/>
            <person name="Wolf Y.I."/>
            <person name="Yamagata H."/>
            <person name="Yamada T."/>
            <person name="Ye Y."/>
            <person name="Shaw J.R."/>
            <person name="Andrews J."/>
            <person name="Crease T.J."/>
            <person name="Tang H."/>
            <person name="Lucas S.M."/>
            <person name="Robertson H.M."/>
            <person name="Bork P."/>
            <person name="Koonin E.V."/>
            <person name="Zdobnov E.M."/>
            <person name="Grigoriev I.V."/>
            <person name="Lynch M."/>
            <person name="Boore J.L."/>
        </authorList>
    </citation>
    <scope>NUCLEOTIDE SEQUENCE [LARGE SCALE GENOMIC DNA]</scope>
</reference>
<dbReference type="GO" id="GO:0005634">
    <property type="term" value="C:nucleus"/>
    <property type="evidence" value="ECO:0000318"/>
    <property type="project" value="GO_Central"/>
</dbReference>
<keyword evidence="1" id="KW-0479">Metal-binding</keyword>
<dbReference type="AlphaFoldDB" id="E9HIS0"/>
<dbReference type="PROSITE" id="PS00028">
    <property type="entry name" value="ZINC_FINGER_C2H2_1"/>
    <property type="match status" value="1"/>
</dbReference>